<name>A0A139SRT4_9GAMM</name>
<comment type="caution">
    <text evidence="2">The sequence shown here is derived from an EMBL/GenBank/DDBJ whole genome shotgun (WGS) entry which is preliminary data.</text>
</comment>
<sequence>MKQSILLLLLCGLLLALVACKDKQASVLPAGQVLSAEEQSDAKYNAYRRSDAEFFGDFASRYRQVHAMLQQDYDFNDFYYFSDDLQSLQNHLQGALAMSGEHALDKPALDYLNSINALLPLDKKLTDYSNNKNGLNDGGAALGSLCRQLLPLLKATATAQHNFSAALQQVEDHRLLNTLHKYKPGSSPRHRLTALYYARRIYQGFADWFAAYDNQEMDNEQRLTIKRQLEQDILEFDKNAESYIASMPEKGSCSLFMNNLIDFMGESRALLTSFTQGDYSIKKAVNINTPLIRRTNDRLILKRHYFKVIESYNQGGCY</sequence>
<dbReference type="PROSITE" id="PS51257">
    <property type="entry name" value="PROKAR_LIPOPROTEIN"/>
    <property type="match status" value="1"/>
</dbReference>
<dbReference type="Pfam" id="PF12889">
    <property type="entry name" value="DUF3829"/>
    <property type="match status" value="1"/>
</dbReference>
<accession>A0A139SRT4</accession>
<dbReference type="AlphaFoldDB" id="A0A139SRT4"/>
<keyword evidence="1" id="KW-0732">Signal</keyword>
<evidence type="ECO:0000256" key="1">
    <source>
        <dbReference type="SAM" id="SignalP"/>
    </source>
</evidence>
<dbReference type="InterPro" id="IPR024291">
    <property type="entry name" value="DUF3829"/>
</dbReference>
<reference evidence="2 3" key="1">
    <citation type="submission" date="2016-02" db="EMBL/GenBank/DDBJ databases">
        <authorList>
            <person name="Wen L."/>
            <person name="He K."/>
            <person name="Yang H."/>
        </authorList>
    </citation>
    <scope>NUCLEOTIDE SEQUENCE [LARGE SCALE GENOMIC DNA]</scope>
    <source>
        <strain evidence="2 3">CV58</strain>
    </source>
</reference>
<dbReference type="RefSeq" id="WP_068391080.1">
    <property type="nucleotide sequence ID" value="NZ_LSZO01000169.1"/>
</dbReference>
<evidence type="ECO:0000313" key="3">
    <source>
        <dbReference type="Proteomes" id="UP000072660"/>
    </source>
</evidence>
<feature type="signal peptide" evidence="1">
    <location>
        <begin position="1"/>
        <end position="21"/>
    </location>
</feature>
<evidence type="ECO:0000313" key="2">
    <source>
        <dbReference type="EMBL" id="KXU37161.1"/>
    </source>
</evidence>
<protein>
    <recommendedName>
        <fullName evidence="4">DUF3829 domain-containing protein</fullName>
    </recommendedName>
</protein>
<organism evidence="2 3">
    <name type="scientific">Ventosimonas gracilis</name>
    <dbReference type="NCBI Taxonomy" id="1680762"/>
    <lineage>
        <taxon>Bacteria</taxon>
        <taxon>Pseudomonadati</taxon>
        <taxon>Pseudomonadota</taxon>
        <taxon>Gammaproteobacteria</taxon>
        <taxon>Pseudomonadales</taxon>
        <taxon>Ventosimonadaceae</taxon>
        <taxon>Ventosimonas</taxon>
    </lineage>
</organism>
<keyword evidence="3" id="KW-1185">Reference proteome</keyword>
<dbReference type="Proteomes" id="UP000072660">
    <property type="component" value="Unassembled WGS sequence"/>
</dbReference>
<feature type="chain" id="PRO_5007299399" description="DUF3829 domain-containing protein" evidence="1">
    <location>
        <begin position="22"/>
        <end position="318"/>
    </location>
</feature>
<proteinExistence type="predicted"/>
<dbReference type="OrthoDB" id="6555098at2"/>
<evidence type="ECO:0008006" key="4">
    <source>
        <dbReference type="Google" id="ProtNLM"/>
    </source>
</evidence>
<gene>
    <name evidence="2" type="ORF">AXE65_03860</name>
</gene>
<dbReference type="EMBL" id="LSZO01000169">
    <property type="protein sequence ID" value="KXU37161.1"/>
    <property type="molecule type" value="Genomic_DNA"/>
</dbReference>